<dbReference type="AlphaFoldDB" id="A0A7S8IDF4"/>
<dbReference type="Proteomes" id="UP000594468">
    <property type="component" value="Chromosome"/>
</dbReference>
<keyword evidence="2" id="KW-0812">Transmembrane</keyword>
<accession>A0A7S8IDF4</accession>
<keyword evidence="4" id="KW-1185">Reference proteome</keyword>
<dbReference type="KEGG" id="pmet:G4Y79_17535"/>
<evidence type="ECO:0000256" key="1">
    <source>
        <dbReference type="SAM" id="MobiDB-lite"/>
    </source>
</evidence>
<sequence length="282" mass="30653">MSGLFALIDQIAIGIYILIGAVVVWNLRRLLVAQTEYRATYFELERNIWREKQGASLTRIVLALQFALVILGVQQVIVPFFRTEESLSGQLAAQVQVQDAEFNTATPAPVGDAFDIEPVAPFDDSDDTVLLLTPTLTPTPVGTIIPNAPAVEGCTDERAQLQVPANGMRVFQPIVVIGQAYTDDFSKYKIEIKGPSTNDNWVAPNEVGVPAREMQSLYQFNPATYSQGEYQFRLVVFDVTDTIVAACMVTIYISPLPESPTPTPLPEGGAGGPVVPTATPQP</sequence>
<evidence type="ECO:0000256" key="2">
    <source>
        <dbReference type="SAM" id="Phobius"/>
    </source>
</evidence>
<reference evidence="3 4" key="1">
    <citation type="submission" date="2020-02" db="EMBL/GenBank/DDBJ databases">
        <authorList>
            <person name="Zheng R.K."/>
            <person name="Sun C.M."/>
        </authorList>
    </citation>
    <scope>NUCLEOTIDE SEQUENCE [LARGE SCALE GENOMIC DNA]</scope>
    <source>
        <strain evidence="4">rifampicinis</strain>
    </source>
</reference>
<feature type="region of interest" description="Disordered" evidence="1">
    <location>
        <begin position="260"/>
        <end position="282"/>
    </location>
</feature>
<keyword evidence="2" id="KW-1133">Transmembrane helix</keyword>
<feature type="transmembrane region" description="Helical" evidence="2">
    <location>
        <begin position="60"/>
        <end position="81"/>
    </location>
</feature>
<gene>
    <name evidence="3" type="ORF">G4Y79_17535</name>
</gene>
<dbReference type="RefSeq" id="WP_195169554.1">
    <property type="nucleotide sequence ID" value="NZ_CP062983.1"/>
</dbReference>
<protein>
    <submittedName>
        <fullName evidence="3">Uncharacterized protein</fullName>
    </submittedName>
</protein>
<evidence type="ECO:0000313" key="3">
    <source>
        <dbReference type="EMBL" id="QPC81481.1"/>
    </source>
</evidence>
<evidence type="ECO:0000313" key="4">
    <source>
        <dbReference type="Proteomes" id="UP000594468"/>
    </source>
</evidence>
<dbReference type="EMBL" id="CP062983">
    <property type="protein sequence ID" value="QPC81481.1"/>
    <property type="molecule type" value="Genomic_DNA"/>
</dbReference>
<organism evidence="3 4">
    <name type="scientific">Phototrophicus methaneseepsis</name>
    <dbReference type="NCBI Taxonomy" id="2710758"/>
    <lineage>
        <taxon>Bacteria</taxon>
        <taxon>Bacillati</taxon>
        <taxon>Chloroflexota</taxon>
        <taxon>Candidatus Thermofontia</taxon>
        <taxon>Phototrophicales</taxon>
        <taxon>Phototrophicaceae</taxon>
        <taxon>Phototrophicus</taxon>
    </lineage>
</organism>
<keyword evidence="2" id="KW-0472">Membrane</keyword>
<proteinExistence type="predicted"/>
<feature type="transmembrane region" description="Helical" evidence="2">
    <location>
        <begin position="6"/>
        <end position="27"/>
    </location>
</feature>
<name>A0A7S8IDF4_9CHLR</name>